<organism evidence="1 2">
    <name type="scientific">Skeletonema marinoi</name>
    <dbReference type="NCBI Taxonomy" id="267567"/>
    <lineage>
        <taxon>Eukaryota</taxon>
        <taxon>Sar</taxon>
        <taxon>Stramenopiles</taxon>
        <taxon>Ochrophyta</taxon>
        <taxon>Bacillariophyta</taxon>
        <taxon>Coscinodiscophyceae</taxon>
        <taxon>Thalassiosirophycidae</taxon>
        <taxon>Thalassiosirales</taxon>
        <taxon>Skeletonemataceae</taxon>
        <taxon>Skeletonema</taxon>
        <taxon>Skeletonema marinoi-dohrnii complex</taxon>
    </lineage>
</organism>
<proteinExistence type="predicted"/>
<protein>
    <submittedName>
        <fullName evidence="1">Uncharacterized protein</fullName>
    </submittedName>
</protein>
<keyword evidence="2" id="KW-1185">Reference proteome</keyword>
<dbReference type="EMBL" id="JATAAI010000004">
    <property type="protein sequence ID" value="KAK1746198.1"/>
    <property type="molecule type" value="Genomic_DNA"/>
</dbReference>
<comment type="caution">
    <text evidence="1">The sequence shown here is derived from an EMBL/GenBank/DDBJ whole genome shotgun (WGS) entry which is preliminary data.</text>
</comment>
<dbReference type="AlphaFoldDB" id="A0AAD8YH49"/>
<sequence length="188" mass="21559">MVVGFLLHSIRHGAFKCRIEHCHPFRKPTDGFQKRKKYRQKLTALWMNSIADDLDLLTDWWFAYRMYVVHGIDLNGGMYARATLALVVFSVMGTISYLAELYQAVFKYPESFQWLSIFTILLEDVPQILLSLVLSGTFEQDLTTLEPLAAFNISTSVYSALMKVSGELFVNHCYCCNFEASGEEDEEV</sequence>
<evidence type="ECO:0000313" key="2">
    <source>
        <dbReference type="Proteomes" id="UP001224775"/>
    </source>
</evidence>
<accession>A0AAD8YH49</accession>
<reference evidence="1" key="1">
    <citation type="submission" date="2023-06" db="EMBL/GenBank/DDBJ databases">
        <title>Survivors Of The Sea: Transcriptome response of Skeletonema marinoi to long-term dormancy.</title>
        <authorList>
            <person name="Pinder M.I.M."/>
            <person name="Kourtchenko O."/>
            <person name="Robertson E.K."/>
            <person name="Larsson T."/>
            <person name="Maumus F."/>
            <person name="Osuna-Cruz C.M."/>
            <person name="Vancaester E."/>
            <person name="Stenow R."/>
            <person name="Vandepoele K."/>
            <person name="Ploug H."/>
            <person name="Bruchert V."/>
            <person name="Godhe A."/>
            <person name="Topel M."/>
        </authorList>
    </citation>
    <scope>NUCLEOTIDE SEQUENCE</scope>
    <source>
        <strain evidence="1">R05AC</strain>
    </source>
</reference>
<gene>
    <name evidence="1" type="ORF">QTG54_002805</name>
</gene>
<dbReference type="Proteomes" id="UP001224775">
    <property type="component" value="Unassembled WGS sequence"/>
</dbReference>
<name>A0AAD8YH49_9STRA</name>
<evidence type="ECO:0000313" key="1">
    <source>
        <dbReference type="EMBL" id="KAK1746198.1"/>
    </source>
</evidence>